<sequence>MAGEGIYTDALVIQRASDSWKNLPFGSCCYLVFGKMLESDTLLLTLCQVIQLVHTYTYFITFSSLPSRPDSVKICKVLNEVAEVKLFANEGKMITFTLWSLATPGVMASTDQHAHSNKGKLIWPWDRITTVNHCFTVSEYIDINKDFVFKGR</sequence>
<reference evidence="1 2" key="1">
    <citation type="journal article" date="2023" name="bioRxiv">
        <title>Conserved and derived expression patterns and positive selection on dental genes reveal complex evolutionary context of ever-growing rodent molars.</title>
        <authorList>
            <person name="Calamari Z.T."/>
            <person name="Song A."/>
            <person name="Cohen E."/>
            <person name="Akter M."/>
            <person name="Roy R.D."/>
            <person name="Hallikas O."/>
            <person name="Christensen M.M."/>
            <person name="Li P."/>
            <person name="Marangoni P."/>
            <person name="Jernvall J."/>
            <person name="Klein O.D."/>
        </authorList>
    </citation>
    <scope>NUCLEOTIDE SEQUENCE [LARGE SCALE GENOMIC DNA]</scope>
    <source>
        <strain evidence="1">V071</strain>
    </source>
</reference>
<keyword evidence="2" id="KW-1185">Reference proteome</keyword>
<gene>
    <name evidence="1" type="ORF">U0070_019861</name>
</gene>
<dbReference type="EMBL" id="JBBHLL010000031">
    <property type="protein sequence ID" value="KAK7827065.1"/>
    <property type="molecule type" value="Genomic_DNA"/>
</dbReference>
<organism evidence="1 2">
    <name type="scientific">Myodes glareolus</name>
    <name type="common">Bank vole</name>
    <name type="synonym">Clethrionomys glareolus</name>
    <dbReference type="NCBI Taxonomy" id="447135"/>
    <lineage>
        <taxon>Eukaryota</taxon>
        <taxon>Metazoa</taxon>
        <taxon>Chordata</taxon>
        <taxon>Craniata</taxon>
        <taxon>Vertebrata</taxon>
        <taxon>Euteleostomi</taxon>
        <taxon>Mammalia</taxon>
        <taxon>Eutheria</taxon>
        <taxon>Euarchontoglires</taxon>
        <taxon>Glires</taxon>
        <taxon>Rodentia</taxon>
        <taxon>Myomorpha</taxon>
        <taxon>Muroidea</taxon>
        <taxon>Cricetidae</taxon>
        <taxon>Arvicolinae</taxon>
        <taxon>Myodes</taxon>
    </lineage>
</organism>
<name>A0AAW0JKQ8_MYOGA</name>
<dbReference type="AlphaFoldDB" id="A0AAW0JKQ8"/>
<evidence type="ECO:0000313" key="2">
    <source>
        <dbReference type="Proteomes" id="UP001488838"/>
    </source>
</evidence>
<comment type="caution">
    <text evidence="1">The sequence shown here is derived from an EMBL/GenBank/DDBJ whole genome shotgun (WGS) entry which is preliminary data.</text>
</comment>
<evidence type="ECO:0000313" key="1">
    <source>
        <dbReference type="EMBL" id="KAK7827065.1"/>
    </source>
</evidence>
<proteinExistence type="predicted"/>
<protein>
    <submittedName>
        <fullName evidence="1">Uncharacterized protein</fullName>
    </submittedName>
</protein>
<accession>A0AAW0JKQ8</accession>
<dbReference type="Proteomes" id="UP001488838">
    <property type="component" value="Unassembled WGS sequence"/>
</dbReference>